<comment type="caution">
    <text evidence="2">The sequence shown here is derived from an EMBL/GenBank/DDBJ whole genome shotgun (WGS) entry which is preliminary data.</text>
</comment>
<sequence length="244" mass="25533">MTRIPDLSAAQVFGSPATADRIAILVPGVANRPDTFWTGVGGLRHRAPAVQAADLHRSAAEQGIADNFAVIAWLGYEPPGGVGIAAARQDLARAGAAALNRFVRGLLAVRPQATVALLGHSYGSTVLGLAAPDLPRQVTDLASFGSPGMGVRHVTQLRTTARVWAGQSSRDWIKWVPGVRFFGLGHGTKPADPAFGARVFATSDVADHDHYLSPGTDSLAALTRIATARQITRQVPPATLGSIQ</sequence>
<protein>
    <submittedName>
        <fullName evidence="2">Alpha/beta hydrolase</fullName>
    </submittedName>
</protein>
<evidence type="ECO:0000259" key="1">
    <source>
        <dbReference type="Pfam" id="PF06259"/>
    </source>
</evidence>
<proteinExistence type="predicted"/>
<dbReference type="GO" id="GO:0016787">
    <property type="term" value="F:hydrolase activity"/>
    <property type="evidence" value="ECO:0007669"/>
    <property type="project" value="UniProtKB-KW"/>
</dbReference>
<name>A0ABW5HAH1_9PSEU</name>
<organism evidence="2 3">
    <name type="scientific">Amycolatopsis silviterrae</name>
    <dbReference type="NCBI Taxonomy" id="1656914"/>
    <lineage>
        <taxon>Bacteria</taxon>
        <taxon>Bacillati</taxon>
        <taxon>Actinomycetota</taxon>
        <taxon>Actinomycetes</taxon>
        <taxon>Pseudonocardiales</taxon>
        <taxon>Pseudonocardiaceae</taxon>
        <taxon>Amycolatopsis</taxon>
    </lineage>
</organism>
<dbReference type="RefSeq" id="WP_378306663.1">
    <property type="nucleotide sequence ID" value="NZ_JBHUKS010000015.1"/>
</dbReference>
<evidence type="ECO:0000313" key="2">
    <source>
        <dbReference type="EMBL" id="MFD2469899.1"/>
    </source>
</evidence>
<dbReference type="Pfam" id="PF06259">
    <property type="entry name" value="Abhydrolase_8"/>
    <property type="match status" value="1"/>
</dbReference>
<keyword evidence="3" id="KW-1185">Reference proteome</keyword>
<dbReference type="InterPro" id="IPR010427">
    <property type="entry name" value="DUF1023"/>
</dbReference>
<feature type="domain" description="DUF1023" evidence="1">
    <location>
        <begin position="8"/>
        <end position="178"/>
    </location>
</feature>
<dbReference type="Gene3D" id="3.40.50.1820">
    <property type="entry name" value="alpha/beta hydrolase"/>
    <property type="match status" value="1"/>
</dbReference>
<reference evidence="3" key="1">
    <citation type="journal article" date="2019" name="Int. J. Syst. Evol. Microbiol.">
        <title>The Global Catalogue of Microorganisms (GCM) 10K type strain sequencing project: providing services to taxonomists for standard genome sequencing and annotation.</title>
        <authorList>
            <consortium name="The Broad Institute Genomics Platform"/>
            <consortium name="The Broad Institute Genome Sequencing Center for Infectious Disease"/>
            <person name="Wu L."/>
            <person name="Ma J."/>
        </authorList>
    </citation>
    <scope>NUCLEOTIDE SEQUENCE [LARGE SCALE GENOMIC DNA]</scope>
    <source>
        <strain evidence="3">CGMCC 4.7641</strain>
    </source>
</reference>
<accession>A0ABW5HAH1</accession>
<dbReference type="Proteomes" id="UP001597483">
    <property type="component" value="Unassembled WGS sequence"/>
</dbReference>
<dbReference type="EMBL" id="JBHUKS010000015">
    <property type="protein sequence ID" value="MFD2469899.1"/>
    <property type="molecule type" value="Genomic_DNA"/>
</dbReference>
<evidence type="ECO:0000313" key="3">
    <source>
        <dbReference type="Proteomes" id="UP001597483"/>
    </source>
</evidence>
<dbReference type="InterPro" id="IPR029058">
    <property type="entry name" value="AB_hydrolase_fold"/>
</dbReference>
<gene>
    <name evidence="2" type="ORF">ACFSVL_21110</name>
</gene>
<dbReference type="SUPFAM" id="SSF53474">
    <property type="entry name" value="alpha/beta-Hydrolases"/>
    <property type="match status" value="1"/>
</dbReference>
<keyword evidence="2" id="KW-0378">Hydrolase</keyword>